<evidence type="ECO:0000256" key="6">
    <source>
        <dbReference type="ARBA" id="ARBA00022842"/>
    </source>
</evidence>
<gene>
    <name evidence="8" type="primary">cbiA</name>
    <name evidence="8" type="synonym">cfbB</name>
    <name evidence="11" type="ordered locus">Mboo_0220</name>
</gene>
<dbReference type="GO" id="GO:0015948">
    <property type="term" value="P:methanogenesis"/>
    <property type="evidence" value="ECO:0007669"/>
    <property type="project" value="UniProtKB-KW"/>
</dbReference>
<feature type="site" description="Increases nucleophilicity of active site Cys" evidence="8">
    <location>
        <position position="426"/>
    </location>
</feature>
<dbReference type="InterPro" id="IPR002586">
    <property type="entry name" value="CobQ/CobB/MinD/ParA_Nub-bd_dom"/>
</dbReference>
<dbReference type="EMBL" id="CP000780">
    <property type="protein sequence ID" value="ABS54742.1"/>
    <property type="molecule type" value="Genomic_DNA"/>
</dbReference>
<sequence>MKAEIPRVIVAGTHSGCGKTTIATGLMAALFDRGLEVQPFKTGPDFIDPSHHTLICGRASRNLDICMMGEAGVTRAFANATAGADISVIEGAMGLFDGREGSDKASAAHVARILGAPVILVVDAHAVSRSIHATIKGFRDFDPKVKIAGIIYNRIGSDRHRQMIAEEEYVPALGWVPRQKDCEIQSRHLGLVMAHESPALKQFGRIIAESCDLDGILAVAANARPLAVPAGTAKKSHTSHRRAVIGVARDPAFCFYYQDNLDRLTRAGAEIREFSPVAGEVPEADAIYIGGGYPELHAAALEKSRSTKTIRTLAQDGMPVYGECGGLMYLCGSLETEGKEHRMAGVLPGRAVMTKRLAALGYVKGAFSGPAGLWPGTVGIRGHEFHYSRVEFDRDARWAIRLSAGKGIDSGNDGLVEHATIGAYTHAYFTDAFARCFVDAAAAWARR</sequence>
<dbReference type="GO" id="GO:0042242">
    <property type="term" value="F:cobyrinic acid a,c-diamide synthase activity"/>
    <property type="evidence" value="ECO:0007669"/>
    <property type="project" value="UniProtKB-UniRule"/>
</dbReference>
<comment type="miscellaneous">
    <text evidence="8">The a and c carboxylates of cobyrinate and Ni-sirohydrochlorin are activated for nucleophilic attack via formation of a phosphorylated intermediate by ATP. CbiA catalyzes first the amidation of the c-carboxylate, and then that of the a-carboxylate.</text>
</comment>
<comment type="pathway">
    <text evidence="8">Cofactor biosynthesis; adenosylcobalamin biosynthesis; cob(II)yrinate a,c-diamide from sirohydrochlorin (anaerobic route): step 10/10.</text>
</comment>
<proteinExistence type="inferred from homology"/>
<comment type="similarity">
    <text evidence="8">Belongs to the CobB/CbiA family.</text>
</comment>
<keyword evidence="5 8" id="KW-0067">ATP-binding</keyword>
<dbReference type="KEGG" id="mbn:Mboo_0220"/>
<evidence type="ECO:0000259" key="10">
    <source>
        <dbReference type="Pfam" id="PF07685"/>
    </source>
</evidence>
<dbReference type="AlphaFoldDB" id="A7I4T1"/>
<keyword evidence="12" id="KW-1185">Reference proteome</keyword>
<keyword evidence="7 8" id="KW-0315">Glutamine amidotransferase</keyword>
<dbReference type="OrthoDB" id="8896at2157"/>
<evidence type="ECO:0000256" key="8">
    <source>
        <dbReference type="HAMAP-Rule" id="MF_00027"/>
    </source>
</evidence>
<dbReference type="HOGENOM" id="CLU_022752_2_0_2"/>
<comment type="catalytic activity">
    <reaction evidence="8">
        <text>cob(II)yrinate + 2 L-glutamine + 2 ATP + 2 H2O = cob(II)yrinate a,c diamide + 2 L-glutamate + 2 ADP + 2 phosphate + 2 H(+)</text>
        <dbReference type="Rhea" id="RHEA:26289"/>
        <dbReference type="ChEBI" id="CHEBI:15377"/>
        <dbReference type="ChEBI" id="CHEBI:15378"/>
        <dbReference type="ChEBI" id="CHEBI:29985"/>
        <dbReference type="ChEBI" id="CHEBI:30616"/>
        <dbReference type="ChEBI" id="CHEBI:43474"/>
        <dbReference type="ChEBI" id="CHEBI:58359"/>
        <dbReference type="ChEBI" id="CHEBI:58537"/>
        <dbReference type="ChEBI" id="CHEBI:58894"/>
        <dbReference type="ChEBI" id="CHEBI:456216"/>
        <dbReference type="EC" id="6.3.5.11"/>
    </reaction>
</comment>
<dbReference type="Gene3D" id="3.40.50.300">
    <property type="entry name" value="P-loop containing nucleotide triphosphate hydrolases"/>
    <property type="match status" value="2"/>
</dbReference>
<comment type="cofactor">
    <cofactor evidence="1 8">
        <name>Mg(2+)</name>
        <dbReference type="ChEBI" id="CHEBI:18420"/>
    </cofactor>
</comment>
<dbReference type="CDD" id="cd03130">
    <property type="entry name" value="GATase1_CobB"/>
    <property type="match status" value="1"/>
</dbReference>
<comment type="function">
    <text evidence="8">Catalyzes the ATP-dependent amidation of the two carboxylate groups at positions a and c of cobyrinate, using either L-glutamine or ammonia as the nitrogen source. Involved in the biosynthesis of the unique nickel-containing tetrapyrrole coenzyme F430, the prosthetic group of methyl-coenzyme M reductase (MCR), which plays a key role in methanogenesis and anaerobic methane oxidation. Catalyzes the ATP-dependent amidation of the two carboxylate groups at positions a and c of Ni-sirohydrochlorin, using L-glutamine or ammonia as the nitrogen source.</text>
</comment>
<keyword evidence="2 8" id="KW-0169">Cobalamin biosynthesis</keyword>
<keyword evidence="4 8" id="KW-0547">Nucleotide-binding</keyword>
<dbReference type="GeneID" id="5411820"/>
<protein>
    <recommendedName>
        <fullName evidence="8">Cobyrinate a,c-diamide synthase</fullName>
        <ecNumber evidence="8">6.3.5.11</ecNumber>
    </recommendedName>
    <alternativeName>
        <fullName evidence="8">Cobyrinic acid a,c-diamide synthetase</fullName>
    </alternativeName>
    <alternativeName>
        <fullName evidence="8">Ni-sirohydrochlorin a,c-diamide synthase</fullName>
        <ecNumber evidence="8">6.3.5.12</ecNumber>
    </alternativeName>
    <alternativeName>
        <fullName evidence="8">Ni-sirohydrochlorin a,c-diamide synthetase</fullName>
    </alternativeName>
</protein>
<dbReference type="HAMAP" id="MF_00027">
    <property type="entry name" value="CobB_CbiA"/>
    <property type="match status" value="1"/>
</dbReference>
<feature type="domain" description="CobB/CobQ-like glutamine amidotransferase" evidence="10">
    <location>
        <begin position="245"/>
        <end position="430"/>
    </location>
</feature>
<evidence type="ECO:0000313" key="12">
    <source>
        <dbReference type="Proteomes" id="UP000002408"/>
    </source>
</evidence>
<accession>A7I4T1</accession>
<name>A7I4T1_METB6</name>
<evidence type="ECO:0000256" key="3">
    <source>
        <dbReference type="ARBA" id="ARBA00022598"/>
    </source>
</evidence>
<feature type="active site" description="Nucleophile" evidence="8">
    <location>
        <position position="324"/>
    </location>
</feature>
<evidence type="ECO:0000256" key="1">
    <source>
        <dbReference type="ARBA" id="ARBA00001946"/>
    </source>
</evidence>
<evidence type="ECO:0000259" key="9">
    <source>
        <dbReference type="Pfam" id="PF01656"/>
    </source>
</evidence>
<keyword evidence="6 8" id="KW-0460">Magnesium</keyword>
<dbReference type="SUPFAM" id="SSF52317">
    <property type="entry name" value="Class I glutamine amidotransferase-like"/>
    <property type="match status" value="1"/>
</dbReference>
<dbReference type="STRING" id="456442.Mboo_0220"/>
<comment type="domain">
    <text evidence="8">Comprises of two domains. The C-terminal domain contains the binding site for glutamine and catalyzes the hydrolysis of this substrate to glutamate and ammonia. The N-terminal domain is anticipated to bind ATP, and cobyrinate or Ni-sirohydrochlorin, and catalyzes the ultimate synthesis of the diamide product. The ammonia produced via the glutaminase domain is probably translocated to the adjacent domain via a molecular tunnel, where it reacts with an activated intermediate.</text>
</comment>
<dbReference type="GO" id="GO:0005524">
    <property type="term" value="F:ATP binding"/>
    <property type="evidence" value="ECO:0007669"/>
    <property type="project" value="UniProtKB-UniRule"/>
</dbReference>
<dbReference type="NCBIfam" id="NF002204">
    <property type="entry name" value="PRK01077.1"/>
    <property type="match status" value="1"/>
</dbReference>
<dbReference type="Gene3D" id="3.40.50.880">
    <property type="match status" value="1"/>
</dbReference>
<dbReference type="eggNOG" id="arCOG00106">
    <property type="taxonomic scope" value="Archaea"/>
</dbReference>
<dbReference type="UniPathway" id="UPA00148">
    <property type="reaction ID" value="UER00231"/>
</dbReference>
<reference evidence="12" key="1">
    <citation type="journal article" date="2015" name="Microbiology">
        <title>Genome of Methanoregula boonei 6A8 reveals adaptations to oligotrophic peatland environments.</title>
        <authorList>
            <person name="Braeuer S."/>
            <person name="Cadillo-Quiroz H."/>
            <person name="Kyrpides N."/>
            <person name="Woyke T."/>
            <person name="Goodwin L."/>
            <person name="Detter C."/>
            <person name="Podell S."/>
            <person name="Yavitt J.B."/>
            <person name="Zinder S.H."/>
        </authorList>
    </citation>
    <scope>NUCLEOTIDE SEQUENCE [LARGE SCALE GENOMIC DNA]</scope>
    <source>
        <strain evidence="12">DSM 21154 / JCM 14090 / 6A8</strain>
    </source>
</reference>
<evidence type="ECO:0000256" key="5">
    <source>
        <dbReference type="ARBA" id="ARBA00022840"/>
    </source>
</evidence>
<dbReference type="GO" id="GO:0009236">
    <property type="term" value="P:cobalamin biosynthetic process"/>
    <property type="evidence" value="ECO:0007669"/>
    <property type="project" value="UniProtKB-UniRule"/>
</dbReference>
<dbReference type="InterPro" id="IPR027417">
    <property type="entry name" value="P-loop_NTPase"/>
</dbReference>
<dbReference type="Pfam" id="PF01656">
    <property type="entry name" value="CbiA"/>
    <property type="match status" value="1"/>
</dbReference>
<dbReference type="InterPro" id="IPR011698">
    <property type="entry name" value="GATase_3"/>
</dbReference>
<dbReference type="NCBIfam" id="TIGR00379">
    <property type="entry name" value="cobB"/>
    <property type="match status" value="1"/>
</dbReference>
<evidence type="ECO:0000313" key="11">
    <source>
        <dbReference type="EMBL" id="ABS54742.1"/>
    </source>
</evidence>
<keyword evidence="8" id="KW-0484">Methanogenesis</keyword>
<dbReference type="Pfam" id="PF07685">
    <property type="entry name" value="GATase_3"/>
    <property type="match status" value="1"/>
</dbReference>
<dbReference type="SUPFAM" id="SSF52540">
    <property type="entry name" value="P-loop containing nucleoside triphosphate hydrolases"/>
    <property type="match status" value="1"/>
</dbReference>
<dbReference type="InterPro" id="IPR029062">
    <property type="entry name" value="Class_I_gatase-like"/>
</dbReference>
<keyword evidence="3 8" id="KW-0436">Ligase</keyword>
<dbReference type="Proteomes" id="UP000002408">
    <property type="component" value="Chromosome"/>
</dbReference>
<evidence type="ECO:0000256" key="7">
    <source>
        <dbReference type="ARBA" id="ARBA00022962"/>
    </source>
</evidence>
<feature type="domain" description="CobQ/CobB/MinD/ParA nucleotide binding" evidence="9">
    <location>
        <begin position="8"/>
        <end position="189"/>
    </location>
</feature>
<dbReference type="InterPro" id="IPR004484">
    <property type="entry name" value="CbiA/CobB_synth"/>
</dbReference>
<dbReference type="EC" id="6.3.5.11" evidence="8"/>
<dbReference type="EC" id="6.3.5.12" evidence="8"/>
<dbReference type="PANTHER" id="PTHR43873:SF1">
    <property type="entry name" value="COBYRINATE A,C-DIAMIDE SYNTHASE"/>
    <property type="match status" value="1"/>
</dbReference>
<comment type="catalytic activity">
    <reaction evidence="8">
        <text>Ni-sirohydrochlorin + 2 L-glutamine + 2 ATP + 2 H2O = Ni-sirohydrochlorin a,c-diamide + 2 L-glutamate + 2 ADP + 2 phosphate + 2 H(+)</text>
        <dbReference type="Rhea" id="RHEA:52896"/>
        <dbReference type="ChEBI" id="CHEBI:15377"/>
        <dbReference type="ChEBI" id="CHEBI:15378"/>
        <dbReference type="ChEBI" id="CHEBI:29985"/>
        <dbReference type="ChEBI" id="CHEBI:30616"/>
        <dbReference type="ChEBI" id="CHEBI:43474"/>
        <dbReference type="ChEBI" id="CHEBI:58359"/>
        <dbReference type="ChEBI" id="CHEBI:136841"/>
        <dbReference type="ChEBI" id="CHEBI:136887"/>
        <dbReference type="ChEBI" id="CHEBI:456216"/>
        <dbReference type="EC" id="6.3.5.12"/>
    </reaction>
</comment>
<evidence type="ECO:0000256" key="2">
    <source>
        <dbReference type="ARBA" id="ARBA00022573"/>
    </source>
</evidence>
<dbReference type="RefSeq" id="WP_011991230.1">
    <property type="nucleotide sequence ID" value="NC_009712.1"/>
</dbReference>
<evidence type="ECO:0000256" key="4">
    <source>
        <dbReference type="ARBA" id="ARBA00022741"/>
    </source>
</evidence>
<organism evidence="11 12">
    <name type="scientific">Methanoregula boonei (strain DSM 21154 / JCM 14090 / 6A8)</name>
    <dbReference type="NCBI Taxonomy" id="456442"/>
    <lineage>
        <taxon>Archaea</taxon>
        <taxon>Methanobacteriati</taxon>
        <taxon>Methanobacteriota</taxon>
        <taxon>Stenosarchaea group</taxon>
        <taxon>Methanomicrobia</taxon>
        <taxon>Methanomicrobiales</taxon>
        <taxon>Methanoregulaceae</taxon>
        <taxon>Methanoregula</taxon>
    </lineage>
</organism>
<dbReference type="CDD" id="cd05388">
    <property type="entry name" value="CobB_N"/>
    <property type="match status" value="1"/>
</dbReference>
<dbReference type="PROSITE" id="PS51274">
    <property type="entry name" value="GATASE_COBBQ"/>
    <property type="match status" value="1"/>
</dbReference>
<dbReference type="PANTHER" id="PTHR43873">
    <property type="entry name" value="COBYRINATE A,C-DIAMIDE SYNTHASE"/>
    <property type="match status" value="1"/>
</dbReference>